<dbReference type="PANTHER" id="PTHR30404">
    <property type="entry name" value="N-ACETYLMURAMOYL-L-ALANINE AMIDASE"/>
    <property type="match status" value="1"/>
</dbReference>
<sequence length="228" mass="25574">MLKKHAMELIMGCLLLLCFYCLSREAAAVSARMSQKKVIVVDCGHGGIDPGMIGIDGLKEKEFNLAIGMKLKKALEDYGYQVVMTRETDTGLYDEDSQNKKAQDMQKRILLIQKVDPVLTVSIHQNSYEDPAVKGPQVFYYRDSAQGEALAKKIQEKLNENLEVERPREIKGNTTYYLLKRSPGVLNIVECGFLTNPEEAASLSSEEYQEKVAQAIADGVKEYIEETL</sequence>
<dbReference type="Pfam" id="PF01520">
    <property type="entry name" value="Amidase_3"/>
    <property type="match status" value="1"/>
</dbReference>
<dbReference type="InterPro" id="IPR002508">
    <property type="entry name" value="MurNAc-LAA_cat"/>
</dbReference>
<protein>
    <submittedName>
        <fullName evidence="3">N-acetylmuramoyl-L-alanine amidase</fullName>
        <ecNumber evidence="3">3.5.1.28</ecNumber>
    </submittedName>
</protein>
<dbReference type="GO" id="GO:0008745">
    <property type="term" value="F:N-acetylmuramoyl-L-alanine amidase activity"/>
    <property type="evidence" value="ECO:0007669"/>
    <property type="project" value="UniProtKB-EC"/>
</dbReference>
<evidence type="ECO:0000259" key="2">
    <source>
        <dbReference type="SMART" id="SM00646"/>
    </source>
</evidence>
<dbReference type="EC" id="3.5.1.28" evidence="3"/>
<accession>A0ABV1CH15</accession>
<dbReference type="EMBL" id="JBBNFW010000076">
    <property type="protein sequence ID" value="MEQ2411680.1"/>
    <property type="molecule type" value="Genomic_DNA"/>
</dbReference>
<keyword evidence="1 3" id="KW-0378">Hydrolase</keyword>
<comment type="caution">
    <text evidence="3">The sequence shown here is derived from an EMBL/GenBank/DDBJ whole genome shotgun (WGS) entry which is preliminary data.</text>
</comment>
<dbReference type="RefSeq" id="WP_021924526.1">
    <property type="nucleotide sequence ID" value="NZ_JAOQJM010000003.1"/>
</dbReference>
<proteinExistence type="predicted"/>
<evidence type="ECO:0000256" key="1">
    <source>
        <dbReference type="ARBA" id="ARBA00022801"/>
    </source>
</evidence>
<evidence type="ECO:0000313" key="3">
    <source>
        <dbReference type="EMBL" id="MEQ2411680.1"/>
    </source>
</evidence>
<dbReference type="CDD" id="cd02696">
    <property type="entry name" value="MurNAc-LAA"/>
    <property type="match status" value="1"/>
</dbReference>
<dbReference type="Gene3D" id="3.40.630.40">
    <property type="entry name" value="Zn-dependent exopeptidases"/>
    <property type="match status" value="1"/>
</dbReference>
<dbReference type="PANTHER" id="PTHR30404:SF0">
    <property type="entry name" value="N-ACETYLMURAMOYL-L-ALANINE AMIDASE AMIC"/>
    <property type="match status" value="1"/>
</dbReference>
<name>A0ABV1CH15_9FIRM</name>
<feature type="domain" description="MurNAc-LAA" evidence="2">
    <location>
        <begin position="109"/>
        <end position="221"/>
    </location>
</feature>
<organism evidence="3 4">
    <name type="scientific">Blautia acetigignens</name>
    <dbReference type="NCBI Taxonomy" id="2981783"/>
    <lineage>
        <taxon>Bacteria</taxon>
        <taxon>Bacillati</taxon>
        <taxon>Bacillota</taxon>
        <taxon>Clostridia</taxon>
        <taxon>Lachnospirales</taxon>
        <taxon>Lachnospiraceae</taxon>
        <taxon>Blautia</taxon>
    </lineage>
</organism>
<evidence type="ECO:0000313" key="4">
    <source>
        <dbReference type="Proteomes" id="UP001470752"/>
    </source>
</evidence>
<gene>
    <name evidence="3" type="ORF">AAAX94_01255</name>
</gene>
<dbReference type="InterPro" id="IPR050695">
    <property type="entry name" value="N-acetylmuramoyl_amidase_3"/>
</dbReference>
<reference evidence="3 4" key="1">
    <citation type="submission" date="2024-04" db="EMBL/GenBank/DDBJ databases">
        <title>Human intestinal bacterial collection.</title>
        <authorList>
            <person name="Pauvert C."/>
            <person name="Hitch T.C.A."/>
            <person name="Clavel T."/>
        </authorList>
    </citation>
    <scope>NUCLEOTIDE SEQUENCE [LARGE SCALE GENOMIC DNA]</scope>
    <source>
        <strain evidence="3 4">CLA-AA-H161</strain>
    </source>
</reference>
<dbReference type="SUPFAM" id="SSF53187">
    <property type="entry name" value="Zn-dependent exopeptidases"/>
    <property type="match status" value="1"/>
</dbReference>
<dbReference type="SMART" id="SM00646">
    <property type="entry name" value="Ami_3"/>
    <property type="match status" value="1"/>
</dbReference>
<dbReference type="Proteomes" id="UP001470752">
    <property type="component" value="Unassembled WGS sequence"/>
</dbReference>
<keyword evidence="4" id="KW-1185">Reference proteome</keyword>